<feature type="signal peptide" evidence="2">
    <location>
        <begin position="1"/>
        <end position="19"/>
    </location>
</feature>
<accession>F4L0S1</accession>
<sequence>MKISCFFAMLLLACTIASGQDILLDKTVRAGELTLFQSVSNPNDYYYLSDKPKLAVDPATGKPQFSFLRYVENQKGTGDQATKDEGEGGGIIHCVIEMGVTQAQLAAARQDLLRVNSSGNIKGPAIYSGGTFALISTVNDPQSGFARKVLGLGKAPILDGQKAAVSISLTKLGAKVLWESFQTPTPDMSFSFEMDLKGYKSPRRAIIEANFDQIYQHQSFSAAAITRQGNVMLAGEINIAMEDLYKSGAIKVTTYNPDENMEKAVEDAYSKLTRMMFDPAGAGGPPATPALPGQTQTSMLDRAQALLNQGRKDALEDFLLSEDIERVELAREKAAVTTTEANPSTPPPTGNQPTSIHPPGTGPSQTKGYTAPKEKYGYTRPTPTLPTTAIVAAYSMRTVRQRGVFRIDLNKYTIDNLSLRFDQNVGAIDCPDCFKQINLDDPLYKQREVSATVDGYNAEDFQKYINFVSISFRKKHEDGQYTNADLTIDRAKFNQQGNFFPFLYGWKGDNNRLKWREYEYKTVWNFFGGATKESVWAKSDLPTVPLSPPYLRKVIDIEMDQEVVTREGIRSAEVKITYKVEGKDMVKQVRLNPKGGLLTTQIEVLLPVPSINPAPTYDYEITWMLNNGTTKVSPKKSSSNLVIFADQM</sequence>
<keyword evidence="2" id="KW-0732">Signal</keyword>
<reference key="2">
    <citation type="submission" date="2011-04" db="EMBL/GenBank/DDBJ databases">
        <title>Complete sequence of chromosome of Haliscomenobacter hydrossis DSM 1100.</title>
        <authorList>
            <consortium name="US DOE Joint Genome Institute (JGI-PGF)"/>
            <person name="Lucas S."/>
            <person name="Han J."/>
            <person name="Lapidus A."/>
            <person name="Bruce D."/>
            <person name="Goodwin L."/>
            <person name="Pitluck S."/>
            <person name="Peters L."/>
            <person name="Kyrpides N."/>
            <person name="Mavromatis K."/>
            <person name="Ivanova N."/>
            <person name="Ovchinnikova G."/>
            <person name="Pagani I."/>
            <person name="Daligault H."/>
            <person name="Detter J.C."/>
            <person name="Han C."/>
            <person name="Land M."/>
            <person name="Hauser L."/>
            <person name="Markowitz V."/>
            <person name="Cheng J.-F."/>
            <person name="Hugenholtz P."/>
            <person name="Woyke T."/>
            <person name="Wu D."/>
            <person name="Verbarg S."/>
            <person name="Frueling A."/>
            <person name="Brambilla E."/>
            <person name="Klenk H.-P."/>
            <person name="Eisen J.A."/>
        </authorList>
    </citation>
    <scope>NUCLEOTIDE SEQUENCE</scope>
    <source>
        <strain>DSM 1100</strain>
    </source>
</reference>
<evidence type="ECO:0000256" key="1">
    <source>
        <dbReference type="SAM" id="MobiDB-lite"/>
    </source>
</evidence>
<dbReference type="OrthoDB" id="1182264at2"/>
<dbReference type="RefSeq" id="WP_013764107.1">
    <property type="nucleotide sequence ID" value="NC_015510.1"/>
</dbReference>
<dbReference type="EMBL" id="CP002691">
    <property type="protein sequence ID" value="AEE49553.1"/>
    <property type="molecule type" value="Genomic_DNA"/>
</dbReference>
<feature type="region of interest" description="Disordered" evidence="1">
    <location>
        <begin position="334"/>
        <end position="381"/>
    </location>
</feature>
<evidence type="ECO:0000256" key="2">
    <source>
        <dbReference type="SAM" id="SignalP"/>
    </source>
</evidence>
<gene>
    <name evidence="3" type="ordered locus">Halhy_1664</name>
</gene>
<keyword evidence="4" id="KW-1185">Reference proteome</keyword>
<dbReference type="Proteomes" id="UP000008461">
    <property type="component" value="Chromosome"/>
</dbReference>
<proteinExistence type="predicted"/>
<dbReference type="KEGG" id="hhy:Halhy_1664"/>
<dbReference type="HOGENOM" id="CLU_457687_0_0_10"/>
<dbReference type="STRING" id="760192.Halhy_1664"/>
<dbReference type="eggNOG" id="ENOG5030K0H">
    <property type="taxonomic scope" value="Bacteria"/>
</dbReference>
<dbReference type="AlphaFoldDB" id="F4L0S1"/>
<feature type="chain" id="PRO_5003310524" evidence="2">
    <location>
        <begin position="20"/>
        <end position="648"/>
    </location>
</feature>
<reference evidence="3 4" key="1">
    <citation type="journal article" date="2011" name="Stand. Genomic Sci.">
        <title>Complete genome sequence of Haliscomenobacter hydrossis type strain (O).</title>
        <authorList>
            <consortium name="US DOE Joint Genome Institute (JGI-PGF)"/>
            <person name="Daligault H."/>
            <person name="Lapidus A."/>
            <person name="Zeytun A."/>
            <person name="Nolan M."/>
            <person name="Lucas S."/>
            <person name="Del Rio T.G."/>
            <person name="Tice H."/>
            <person name="Cheng J.F."/>
            <person name="Tapia R."/>
            <person name="Han C."/>
            <person name="Goodwin L."/>
            <person name="Pitluck S."/>
            <person name="Liolios K."/>
            <person name="Pagani I."/>
            <person name="Ivanova N."/>
            <person name="Huntemann M."/>
            <person name="Mavromatis K."/>
            <person name="Mikhailova N."/>
            <person name="Pati A."/>
            <person name="Chen A."/>
            <person name="Palaniappan K."/>
            <person name="Land M."/>
            <person name="Hauser L."/>
            <person name="Brambilla E.M."/>
            <person name="Rohde M."/>
            <person name="Verbarg S."/>
            <person name="Goker M."/>
            <person name="Bristow J."/>
            <person name="Eisen J.A."/>
            <person name="Markowitz V."/>
            <person name="Hugenholtz P."/>
            <person name="Kyrpides N.C."/>
            <person name="Klenk H.P."/>
            <person name="Woyke T."/>
        </authorList>
    </citation>
    <scope>NUCLEOTIDE SEQUENCE [LARGE SCALE GENOMIC DNA]</scope>
    <source>
        <strain evidence="4">ATCC 27775 / DSM 1100 / LMG 10767 / O</strain>
    </source>
</reference>
<protein>
    <submittedName>
        <fullName evidence="3">Uncharacterized protein</fullName>
    </submittedName>
</protein>
<evidence type="ECO:0000313" key="4">
    <source>
        <dbReference type="Proteomes" id="UP000008461"/>
    </source>
</evidence>
<organism evidence="3 4">
    <name type="scientific">Haliscomenobacter hydrossis (strain ATCC 27775 / DSM 1100 / LMG 10767 / O)</name>
    <dbReference type="NCBI Taxonomy" id="760192"/>
    <lineage>
        <taxon>Bacteria</taxon>
        <taxon>Pseudomonadati</taxon>
        <taxon>Bacteroidota</taxon>
        <taxon>Saprospiria</taxon>
        <taxon>Saprospirales</taxon>
        <taxon>Haliscomenobacteraceae</taxon>
        <taxon>Haliscomenobacter</taxon>
    </lineage>
</organism>
<evidence type="ECO:0000313" key="3">
    <source>
        <dbReference type="EMBL" id="AEE49553.1"/>
    </source>
</evidence>
<name>F4L0S1_HALH1</name>